<keyword evidence="4 17" id="KW-0216">Detoxification</keyword>
<proteinExistence type="inferred from homology"/>
<feature type="binding site" evidence="17">
    <location>
        <begin position="402"/>
        <end position="405"/>
    </location>
    <ligand>
        <name>FAD</name>
        <dbReference type="ChEBI" id="CHEBI:57692"/>
    </ligand>
</feature>
<dbReference type="PROSITE" id="PS01033">
    <property type="entry name" value="GLOBIN"/>
    <property type="match status" value="1"/>
</dbReference>
<dbReference type="InterPro" id="IPR000971">
    <property type="entry name" value="Globin"/>
</dbReference>
<evidence type="ECO:0000256" key="6">
    <source>
        <dbReference type="ARBA" id="ARBA00022621"/>
    </source>
</evidence>
<evidence type="ECO:0000256" key="8">
    <source>
        <dbReference type="ARBA" id="ARBA00022723"/>
    </source>
</evidence>
<dbReference type="GO" id="GO:0009636">
    <property type="term" value="P:response to toxic substance"/>
    <property type="evidence" value="ECO:0007669"/>
    <property type="project" value="UniProtKB-KW"/>
</dbReference>
<dbReference type="CDD" id="cd06184">
    <property type="entry name" value="flavohem_like_fad_nad_binding"/>
    <property type="match status" value="1"/>
</dbReference>
<keyword evidence="6 17" id="KW-0561">Oxygen transport</keyword>
<dbReference type="PANTHER" id="PTHR43396:SF3">
    <property type="entry name" value="FLAVOHEMOPROTEIN"/>
    <property type="match status" value="1"/>
</dbReference>
<evidence type="ECO:0000313" key="21">
    <source>
        <dbReference type="Proteomes" id="UP000565262"/>
    </source>
</evidence>
<keyword evidence="21" id="KW-1185">Reference proteome</keyword>
<comment type="similarity">
    <text evidence="2 17">Belongs to the globin family. Two-domain flavohemoproteins subfamily.</text>
</comment>
<comment type="caution">
    <text evidence="20">The sequence shown here is derived from an EMBL/GenBank/DDBJ whole genome shotgun (WGS) entry which is preliminary data.</text>
</comment>
<feature type="domain" description="Globin" evidence="18">
    <location>
        <begin position="1"/>
        <end position="138"/>
    </location>
</feature>
<dbReference type="Pfam" id="PF00042">
    <property type="entry name" value="Globin"/>
    <property type="match status" value="1"/>
</dbReference>
<dbReference type="NCBIfam" id="NF009805">
    <property type="entry name" value="PRK13289.1"/>
    <property type="match status" value="1"/>
</dbReference>
<comment type="similarity">
    <text evidence="1 17">In the C-terminal section; belongs to the flavoprotein pyridine nucleotide cytochrome reductase family.</text>
</comment>
<dbReference type="GO" id="GO:0005344">
    <property type="term" value="F:oxygen carrier activity"/>
    <property type="evidence" value="ECO:0007669"/>
    <property type="project" value="UniProtKB-UniRule"/>
</dbReference>
<dbReference type="Gene3D" id="1.10.490.10">
    <property type="entry name" value="Globins"/>
    <property type="match status" value="1"/>
</dbReference>
<reference evidence="20 21" key="1">
    <citation type="submission" date="2020-08" db="EMBL/GenBank/DDBJ databases">
        <title>Oceanospirillum sp. nov. isolated from marine sediment.</title>
        <authorList>
            <person name="Ji X."/>
        </authorList>
    </citation>
    <scope>NUCLEOTIDE SEQUENCE [LARGE SCALE GENOMIC DNA]</scope>
    <source>
        <strain evidence="20 21">D5</strain>
    </source>
</reference>
<dbReference type="PANTHER" id="PTHR43396">
    <property type="entry name" value="FLAVOHEMOPROTEIN"/>
    <property type="match status" value="1"/>
</dbReference>
<comment type="function">
    <text evidence="14 17">Is involved in NO detoxification in an aerobic process, termed nitric oxide dioxygenase (NOD) reaction that utilizes O(2) and NAD(P)H to convert NO to nitrate, which protects the bacterium from various noxious nitrogen compounds. Therefore, plays a central role in the inducible response to nitrosative stress.</text>
</comment>
<evidence type="ECO:0000256" key="13">
    <source>
        <dbReference type="ARBA" id="ARBA00023027"/>
    </source>
</evidence>
<feature type="active site" description="Charge relay system" evidence="17">
    <location>
        <position position="95"/>
    </location>
</feature>
<feature type="site" description="Influences the redox potential of the prosthetic heme and FAD groups" evidence="17">
    <location>
        <position position="401"/>
    </location>
</feature>
<feature type="site" description="Involved in heme-bound ligand stabilization and O-O bond activation" evidence="17">
    <location>
        <position position="29"/>
    </location>
</feature>
<dbReference type="Gene3D" id="2.40.30.10">
    <property type="entry name" value="Translation factors"/>
    <property type="match status" value="1"/>
</dbReference>
<dbReference type="InterPro" id="IPR001709">
    <property type="entry name" value="Flavoprot_Pyr_Nucl_cyt_Rdtase"/>
</dbReference>
<evidence type="ECO:0000256" key="9">
    <source>
        <dbReference type="ARBA" id="ARBA00022827"/>
    </source>
</evidence>
<keyword evidence="10 17" id="KW-0521">NADP</keyword>
<comment type="catalytic activity">
    <reaction evidence="16 17">
        <text>2 nitric oxide + NADPH + 2 O2 = 2 nitrate + NADP(+) + H(+)</text>
        <dbReference type="Rhea" id="RHEA:19465"/>
        <dbReference type="ChEBI" id="CHEBI:15378"/>
        <dbReference type="ChEBI" id="CHEBI:15379"/>
        <dbReference type="ChEBI" id="CHEBI:16480"/>
        <dbReference type="ChEBI" id="CHEBI:17632"/>
        <dbReference type="ChEBI" id="CHEBI:57783"/>
        <dbReference type="ChEBI" id="CHEBI:58349"/>
        <dbReference type="EC" id="1.14.12.17"/>
    </reaction>
</comment>
<dbReference type="Pfam" id="PF00175">
    <property type="entry name" value="NAD_binding_1"/>
    <property type="match status" value="1"/>
</dbReference>
<evidence type="ECO:0000256" key="16">
    <source>
        <dbReference type="ARBA" id="ARBA00049433"/>
    </source>
</evidence>
<evidence type="ECO:0000256" key="7">
    <source>
        <dbReference type="ARBA" id="ARBA00022630"/>
    </source>
</evidence>
<evidence type="ECO:0000259" key="18">
    <source>
        <dbReference type="PROSITE" id="PS01033"/>
    </source>
</evidence>
<dbReference type="SUPFAM" id="SSF46458">
    <property type="entry name" value="Globin-like"/>
    <property type="match status" value="1"/>
</dbReference>
<feature type="binding site" evidence="17">
    <location>
        <position position="190"/>
    </location>
    <ligand>
        <name>FAD</name>
        <dbReference type="ChEBI" id="CHEBI:57692"/>
    </ligand>
</feature>
<keyword evidence="8 17" id="KW-0479">Metal-binding</keyword>
<feature type="region of interest" description="Reductase" evidence="17">
    <location>
        <begin position="149"/>
        <end position="411"/>
    </location>
</feature>
<evidence type="ECO:0000259" key="19">
    <source>
        <dbReference type="PROSITE" id="PS51384"/>
    </source>
</evidence>
<comment type="cofactor">
    <cofactor evidence="17">
        <name>heme b</name>
        <dbReference type="ChEBI" id="CHEBI:60344"/>
    </cofactor>
    <text evidence="17">Binds 1 heme b (iron(II)-protoporphyrin IX) group per subunit.</text>
</comment>
<dbReference type="RefSeq" id="WP_182808060.1">
    <property type="nucleotide sequence ID" value="NZ_JACJFM010000006.1"/>
</dbReference>
<name>A0A839INK7_9GAMM</name>
<evidence type="ECO:0000256" key="3">
    <source>
        <dbReference type="ARBA" id="ARBA00022448"/>
    </source>
</evidence>
<dbReference type="InterPro" id="IPR012292">
    <property type="entry name" value="Globin/Proto"/>
</dbReference>
<dbReference type="Pfam" id="PF00970">
    <property type="entry name" value="FAD_binding_6"/>
    <property type="match status" value="1"/>
</dbReference>
<organism evidence="20 21">
    <name type="scientific">Oceanospirillum sediminis</name>
    <dbReference type="NCBI Taxonomy" id="2760088"/>
    <lineage>
        <taxon>Bacteria</taxon>
        <taxon>Pseudomonadati</taxon>
        <taxon>Pseudomonadota</taxon>
        <taxon>Gammaproteobacteria</taxon>
        <taxon>Oceanospirillales</taxon>
        <taxon>Oceanospirillaceae</taxon>
        <taxon>Oceanospirillum</taxon>
    </lineage>
</organism>
<dbReference type="AlphaFoldDB" id="A0A839INK7"/>
<keyword evidence="7 17" id="KW-0285">Flavoprotein</keyword>
<evidence type="ECO:0000313" key="20">
    <source>
        <dbReference type="EMBL" id="MBB1486280.1"/>
    </source>
</evidence>
<evidence type="ECO:0000256" key="15">
    <source>
        <dbReference type="ARBA" id="ARBA00048649"/>
    </source>
</evidence>
<dbReference type="InterPro" id="IPR017927">
    <property type="entry name" value="FAD-bd_FR_type"/>
</dbReference>
<feature type="binding site" description="proximal binding residue" evidence="17">
    <location>
        <position position="85"/>
    </location>
    <ligand>
        <name>heme b</name>
        <dbReference type="ChEBI" id="CHEBI:60344"/>
    </ligand>
    <ligandPart>
        <name>Fe</name>
        <dbReference type="ChEBI" id="CHEBI:18248"/>
    </ligandPart>
</feature>
<dbReference type="EMBL" id="JACJFM010000006">
    <property type="protein sequence ID" value="MBB1486280.1"/>
    <property type="molecule type" value="Genomic_DNA"/>
</dbReference>
<evidence type="ECO:0000256" key="12">
    <source>
        <dbReference type="ARBA" id="ARBA00023004"/>
    </source>
</evidence>
<dbReference type="FunFam" id="1.10.490.10:FF:000003">
    <property type="entry name" value="Flavohemoprotein"/>
    <property type="match status" value="1"/>
</dbReference>
<dbReference type="FunFam" id="3.40.50.80:FF:000010">
    <property type="entry name" value="Flavohemoprotein"/>
    <property type="match status" value="1"/>
</dbReference>
<dbReference type="Gene3D" id="3.40.50.80">
    <property type="entry name" value="Nucleotide-binding domain of ferredoxin-NADP reductase (FNR) module"/>
    <property type="match status" value="1"/>
</dbReference>
<dbReference type="InterPro" id="IPR008333">
    <property type="entry name" value="Cbr1-like_FAD-bd_dom"/>
</dbReference>
<evidence type="ECO:0000256" key="5">
    <source>
        <dbReference type="ARBA" id="ARBA00022617"/>
    </source>
</evidence>
<dbReference type="GO" id="GO:0020037">
    <property type="term" value="F:heme binding"/>
    <property type="evidence" value="ECO:0007669"/>
    <property type="project" value="InterPro"/>
</dbReference>
<keyword evidence="13 17" id="KW-0520">NAD</keyword>
<evidence type="ECO:0000256" key="11">
    <source>
        <dbReference type="ARBA" id="ARBA00023002"/>
    </source>
</evidence>
<dbReference type="GO" id="GO:0071949">
    <property type="term" value="F:FAD binding"/>
    <property type="evidence" value="ECO:0007669"/>
    <property type="project" value="InterPro"/>
</dbReference>
<dbReference type="InterPro" id="IPR017938">
    <property type="entry name" value="Riboflavin_synthase-like_b-brl"/>
</dbReference>
<keyword evidence="3 17" id="KW-0813">Transport</keyword>
<dbReference type="SUPFAM" id="SSF63380">
    <property type="entry name" value="Riboflavin synthase domain-like"/>
    <property type="match status" value="1"/>
</dbReference>
<evidence type="ECO:0000256" key="14">
    <source>
        <dbReference type="ARBA" id="ARBA00025094"/>
    </source>
</evidence>
<evidence type="ECO:0000256" key="10">
    <source>
        <dbReference type="ARBA" id="ARBA00022857"/>
    </source>
</evidence>
<dbReference type="EC" id="1.14.12.17" evidence="17"/>
<dbReference type="GO" id="GO:0019825">
    <property type="term" value="F:oxygen binding"/>
    <property type="evidence" value="ECO:0007669"/>
    <property type="project" value="InterPro"/>
</dbReference>
<keyword evidence="11 17" id="KW-0560">Oxidoreductase</keyword>
<keyword evidence="12 17" id="KW-0408">Iron</keyword>
<dbReference type="PROSITE" id="PS51384">
    <property type="entry name" value="FAD_FR"/>
    <property type="match status" value="1"/>
</dbReference>
<sequence length="411" mass="46695">MLTAEQISLVKSTLPLLSEAGRDVTDYFYNRMFNQHPELKNIFNMSNQRSGRQPLALFNALAAYATHIDNLPVLQQAVERIAQKHASMDIQPEQYDIVGHHLIETLKELAPNEFTPDVEDAWRAAYQQLASVFIQREKQIYDHNAQQTGGWRGARNFRLLEKHVESELVTSLILAPVDDSAIASFQPGQYIGVRIETPQGEYDRAIRQYSISDKPNGSTYRISVKREAISDNSQSPGLVSNYLHDQLNPGDEIELFAPTGEFFLQPSERPIVLISAGVGLTPMMSMLETLADQKTTQPVFWLHACENQQQHSFQRRIHELSECLSLQQYTWYNQQTSATEAMNNSTGRACYNAGLMNLEPLREQLPVTTGDFYLCGPIGFMQFAYRQLLQLGVSQEHIYYETFGPHQTLDS</sequence>
<dbReference type="InterPro" id="IPR039261">
    <property type="entry name" value="FNR_nucleotide-bd"/>
</dbReference>
<comment type="catalytic activity">
    <reaction evidence="15 17">
        <text>2 nitric oxide + NADH + 2 O2 = 2 nitrate + NAD(+) + H(+)</text>
        <dbReference type="Rhea" id="RHEA:19469"/>
        <dbReference type="ChEBI" id="CHEBI:15378"/>
        <dbReference type="ChEBI" id="CHEBI:15379"/>
        <dbReference type="ChEBI" id="CHEBI:16480"/>
        <dbReference type="ChEBI" id="CHEBI:17632"/>
        <dbReference type="ChEBI" id="CHEBI:57540"/>
        <dbReference type="ChEBI" id="CHEBI:57945"/>
        <dbReference type="EC" id="1.14.12.17"/>
    </reaction>
</comment>
<evidence type="ECO:0000256" key="2">
    <source>
        <dbReference type="ARBA" id="ARBA00008414"/>
    </source>
</evidence>
<dbReference type="FunFam" id="2.40.30.10:FF:000034">
    <property type="entry name" value="Flavohemoprotein"/>
    <property type="match status" value="1"/>
</dbReference>
<dbReference type="GO" id="GO:0008941">
    <property type="term" value="F:nitric oxide dioxygenase NAD(P)H activity"/>
    <property type="evidence" value="ECO:0007669"/>
    <property type="project" value="UniProtKB-UniRule"/>
</dbReference>
<evidence type="ECO:0000256" key="4">
    <source>
        <dbReference type="ARBA" id="ARBA00022575"/>
    </source>
</evidence>
<accession>A0A839INK7</accession>
<feature type="site" description="Influences the redox potential of the prosthetic heme and FAD groups" evidence="17">
    <location>
        <position position="84"/>
    </location>
</feature>
<feature type="binding site" evidence="17">
    <location>
        <begin position="207"/>
        <end position="210"/>
    </location>
    <ligand>
        <name>FAD</name>
        <dbReference type="ChEBI" id="CHEBI:57692"/>
    </ligand>
</feature>
<feature type="binding site" evidence="17">
    <location>
        <begin position="277"/>
        <end position="282"/>
    </location>
    <ligand>
        <name>NADP(+)</name>
        <dbReference type="ChEBI" id="CHEBI:58349"/>
    </ligand>
</feature>
<dbReference type="Proteomes" id="UP000565262">
    <property type="component" value="Unassembled WGS sequence"/>
</dbReference>
<dbReference type="InterPro" id="IPR001433">
    <property type="entry name" value="OxRdtase_FAD/NAD-bd"/>
</dbReference>
<evidence type="ECO:0000256" key="1">
    <source>
        <dbReference type="ARBA" id="ARBA00006401"/>
    </source>
</evidence>
<protein>
    <recommendedName>
        <fullName evidence="17">Flavohemoprotein</fullName>
    </recommendedName>
    <alternativeName>
        <fullName evidence="17">Flavohemoglobin</fullName>
    </alternativeName>
    <alternativeName>
        <fullName evidence="17">Hemoglobin-like protein</fullName>
    </alternativeName>
    <alternativeName>
        <fullName evidence="17">Nitric oxide dioxygenase</fullName>
        <shortName evidence="17">NO oxygenase</shortName>
        <shortName evidence="17">NOD</shortName>
        <ecNumber evidence="17">1.14.12.17</ecNumber>
    </alternativeName>
</protein>
<gene>
    <name evidence="20" type="primary">hmpA</name>
    <name evidence="17" type="synonym">hmp</name>
    <name evidence="20" type="ORF">H4O21_06630</name>
</gene>
<feature type="domain" description="FAD-binding FR-type" evidence="19">
    <location>
        <begin position="152"/>
        <end position="265"/>
    </location>
</feature>
<comment type="domain">
    <text evidence="17">Consists of two distinct domains; an N-terminal heme-containing oxygen-binding domain and a C-terminal reductase domain with binding sites for FAD and NAD(P)H.</text>
</comment>
<dbReference type="CDD" id="cd08922">
    <property type="entry name" value="FHb-globin"/>
    <property type="match status" value="1"/>
</dbReference>
<evidence type="ECO:0000256" key="17">
    <source>
        <dbReference type="HAMAP-Rule" id="MF_01252"/>
    </source>
</evidence>
<dbReference type="InterPro" id="IPR009050">
    <property type="entry name" value="Globin-like_sf"/>
</dbReference>
<dbReference type="InterPro" id="IPR023950">
    <property type="entry name" value="Hmp"/>
</dbReference>
<feature type="active site" description="Charge relay system" evidence="17">
    <location>
        <position position="137"/>
    </location>
</feature>
<dbReference type="SUPFAM" id="SSF52343">
    <property type="entry name" value="Ferredoxin reductase-like, C-terminal NADP-linked domain"/>
    <property type="match status" value="1"/>
</dbReference>
<dbReference type="PRINTS" id="PR00371">
    <property type="entry name" value="FPNCR"/>
</dbReference>
<keyword evidence="5 17" id="KW-0349">Heme</keyword>
<dbReference type="HAMAP" id="MF_01252">
    <property type="entry name" value="Hmp"/>
    <property type="match status" value="1"/>
</dbReference>
<keyword evidence="9 17" id="KW-0274">FAD</keyword>
<dbReference type="GO" id="GO:0071500">
    <property type="term" value="P:cellular response to nitrosative stress"/>
    <property type="evidence" value="ECO:0007669"/>
    <property type="project" value="TreeGrafter"/>
</dbReference>
<comment type="cofactor">
    <cofactor evidence="17">
        <name>FAD</name>
        <dbReference type="ChEBI" id="CHEBI:57692"/>
    </cofactor>
    <text evidence="17">Binds 1 FAD per subunit.</text>
</comment>
<dbReference type="GO" id="GO:0046872">
    <property type="term" value="F:metal ion binding"/>
    <property type="evidence" value="ECO:0007669"/>
    <property type="project" value="UniProtKB-KW"/>
</dbReference>
<dbReference type="GO" id="GO:0046210">
    <property type="term" value="P:nitric oxide catabolic process"/>
    <property type="evidence" value="ECO:0007669"/>
    <property type="project" value="TreeGrafter"/>
</dbReference>